<proteinExistence type="predicted"/>
<reference evidence="2 3" key="1">
    <citation type="journal article" date="2023" name="Mol. Biol. Evol.">
        <title>Genomics of Secondarily Temperate Adaptation in the Only Non-Antarctic Icefish.</title>
        <authorList>
            <person name="Rivera-Colon A.G."/>
            <person name="Rayamajhi N."/>
            <person name="Minhas B.F."/>
            <person name="Madrigal G."/>
            <person name="Bilyk K.T."/>
            <person name="Yoon V."/>
            <person name="Hune M."/>
            <person name="Gregory S."/>
            <person name="Cheng C.H.C."/>
            <person name="Catchen J.M."/>
        </authorList>
    </citation>
    <scope>NUCLEOTIDE SEQUENCE [LARGE SCALE GENOMIC DNA]</scope>
    <source>
        <tissue evidence="2">White muscle</tissue>
    </source>
</reference>
<sequence length="82" mass="9033">MCESDGSKESSEGGSRHVFDLPLPSPPPHEYLMRGTKTSSVNSESVRQLLGRERLTSSTQTRREQRLKEHDCSECGAGVSVL</sequence>
<name>A0AAN8E2C2_CHAGU</name>
<feature type="compositionally biased region" description="Basic and acidic residues" evidence="1">
    <location>
        <begin position="1"/>
        <end position="19"/>
    </location>
</feature>
<accession>A0AAN8E2C2</accession>
<keyword evidence="3" id="KW-1185">Reference proteome</keyword>
<dbReference type="EMBL" id="JAURVH010001517">
    <property type="protein sequence ID" value="KAK5928933.1"/>
    <property type="molecule type" value="Genomic_DNA"/>
</dbReference>
<comment type="caution">
    <text evidence="2">The sequence shown here is derived from an EMBL/GenBank/DDBJ whole genome shotgun (WGS) entry which is preliminary data.</text>
</comment>
<feature type="compositionally biased region" description="Polar residues" evidence="1">
    <location>
        <begin position="36"/>
        <end position="46"/>
    </location>
</feature>
<dbReference type="AlphaFoldDB" id="A0AAN8E2C2"/>
<organism evidence="2 3">
    <name type="scientific">Champsocephalus gunnari</name>
    <name type="common">Mackerel icefish</name>
    <dbReference type="NCBI Taxonomy" id="52237"/>
    <lineage>
        <taxon>Eukaryota</taxon>
        <taxon>Metazoa</taxon>
        <taxon>Chordata</taxon>
        <taxon>Craniata</taxon>
        <taxon>Vertebrata</taxon>
        <taxon>Euteleostomi</taxon>
        <taxon>Actinopterygii</taxon>
        <taxon>Neopterygii</taxon>
        <taxon>Teleostei</taxon>
        <taxon>Neoteleostei</taxon>
        <taxon>Acanthomorphata</taxon>
        <taxon>Eupercaria</taxon>
        <taxon>Perciformes</taxon>
        <taxon>Notothenioidei</taxon>
        <taxon>Channichthyidae</taxon>
        <taxon>Champsocephalus</taxon>
    </lineage>
</organism>
<evidence type="ECO:0000313" key="2">
    <source>
        <dbReference type="EMBL" id="KAK5928933.1"/>
    </source>
</evidence>
<feature type="compositionally biased region" description="Basic and acidic residues" evidence="1">
    <location>
        <begin position="50"/>
        <end position="73"/>
    </location>
</feature>
<evidence type="ECO:0000256" key="1">
    <source>
        <dbReference type="SAM" id="MobiDB-lite"/>
    </source>
</evidence>
<protein>
    <submittedName>
        <fullName evidence="2">Uncharacterized protein</fullName>
    </submittedName>
</protein>
<feature type="region of interest" description="Disordered" evidence="1">
    <location>
        <begin position="1"/>
        <end position="82"/>
    </location>
</feature>
<dbReference type="Proteomes" id="UP001331515">
    <property type="component" value="Unassembled WGS sequence"/>
</dbReference>
<evidence type="ECO:0000313" key="3">
    <source>
        <dbReference type="Proteomes" id="UP001331515"/>
    </source>
</evidence>
<gene>
    <name evidence="2" type="ORF">CgunFtcFv8_010211</name>
</gene>